<dbReference type="Pfam" id="PF00702">
    <property type="entry name" value="Hydrolase"/>
    <property type="match status" value="1"/>
</dbReference>
<dbReference type="AlphaFoldDB" id="A0A1W9HQT5"/>
<dbReference type="PANTHER" id="PTHR12725:SF117">
    <property type="entry name" value="HALOACID DEHALOGENASE-LIKE HYDROLASE"/>
    <property type="match status" value="1"/>
</dbReference>
<dbReference type="NCBIfam" id="TIGR01509">
    <property type="entry name" value="HAD-SF-IA-v3"/>
    <property type="match status" value="1"/>
</dbReference>
<dbReference type="InterPro" id="IPR023214">
    <property type="entry name" value="HAD_sf"/>
</dbReference>
<dbReference type="SUPFAM" id="SSF56784">
    <property type="entry name" value="HAD-like"/>
    <property type="match status" value="1"/>
</dbReference>
<dbReference type="InterPro" id="IPR036412">
    <property type="entry name" value="HAD-like_sf"/>
</dbReference>
<dbReference type="InterPro" id="IPR006439">
    <property type="entry name" value="HAD-SF_hydro_IA"/>
</dbReference>
<comment type="caution">
    <text evidence="1">The sequence shown here is derived from an EMBL/GenBank/DDBJ whole genome shotgun (WGS) entry which is preliminary data.</text>
</comment>
<dbReference type="EMBL" id="LWDL01000031">
    <property type="protein sequence ID" value="OQW49763.1"/>
    <property type="molecule type" value="Genomic_DNA"/>
</dbReference>
<organism evidence="1 2">
    <name type="scientific">Candidatus Raskinella chloraquaticus</name>
    <dbReference type="NCBI Taxonomy" id="1951219"/>
    <lineage>
        <taxon>Bacteria</taxon>
        <taxon>Pseudomonadati</taxon>
        <taxon>Pseudomonadota</taxon>
        <taxon>Alphaproteobacteria</taxon>
        <taxon>Hyphomicrobiales</taxon>
        <taxon>Phreatobacteraceae</taxon>
        <taxon>Candidatus Raskinella</taxon>
    </lineage>
</organism>
<reference evidence="1 2" key="1">
    <citation type="journal article" date="2017" name="Water Res.">
        <title>Comammox in drinking water systems.</title>
        <authorList>
            <person name="Wang Y."/>
            <person name="Ma L."/>
            <person name="Mao Y."/>
            <person name="Jiang X."/>
            <person name="Xia Y."/>
            <person name="Yu K."/>
            <person name="Li B."/>
            <person name="Zhang T."/>
        </authorList>
    </citation>
    <scope>NUCLEOTIDE SEQUENCE [LARGE SCALE GENOMIC DNA]</scope>
    <source>
        <strain evidence="1">SG_bin8</strain>
    </source>
</reference>
<dbReference type="SFLD" id="SFLDG01132">
    <property type="entry name" value="C1.5.3:_5'-Nucleotidase_Like"/>
    <property type="match status" value="1"/>
</dbReference>
<evidence type="ECO:0000313" key="1">
    <source>
        <dbReference type="EMBL" id="OQW49763.1"/>
    </source>
</evidence>
<accession>A0A1W9HQT5</accession>
<dbReference type="GO" id="GO:0016787">
    <property type="term" value="F:hydrolase activity"/>
    <property type="evidence" value="ECO:0007669"/>
    <property type="project" value="UniProtKB-KW"/>
</dbReference>
<gene>
    <name evidence="1" type="ORF">A4S15_02220</name>
</gene>
<dbReference type="InterPro" id="IPR010237">
    <property type="entry name" value="Pyr-5-nucltdase"/>
</dbReference>
<dbReference type="Proteomes" id="UP000192872">
    <property type="component" value="Unassembled WGS sequence"/>
</dbReference>
<sequence length="244" mass="27305">MRRSLAQPAVFDHVREWIFDLDNTLYPPEINLFQQVDQRITAWIAHFHGIDGMSARQLQKYYYRQHGTSLNGLMTVDGIDPAPYLAFVHDIDHSAILPAPALSAALSRLPGRRFILTNGSRRHAETIASRLEILSHFDDIFDIADADFTPKPKPHAYERFLARHGIDPVHAAMFEDLAHNLAVPHALGMRTVLVTPSGIAAPTVHAEWNIVGDTERRHIDHVTSDLAGFLQQVNRHQPVGAAGN</sequence>
<proteinExistence type="predicted"/>
<dbReference type="STRING" id="1827387.A4S15_02220"/>
<dbReference type="SFLD" id="SFLDS00003">
    <property type="entry name" value="Haloacid_Dehalogenase"/>
    <property type="match status" value="1"/>
</dbReference>
<protein>
    <submittedName>
        <fullName evidence="1">HAD family hydrolase</fullName>
    </submittedName>
</protein>
<dbReference type="PANTHER" id="PTHR12725">
    <property type="entry name" value="HALOACID DEHALOGENASE-LIKE HYDROLASE"/>
    <property type="match status" value="1"/>
</dbReference>
<dbReference type="NCBIfam" id="TIGR01993">
    <property type="entry name" value="Pyr-5-nucltdase"/>
    <property type="match status" value="1"/>
</dbReference>
<dbReference type="Gene3D" id="1.10.150.450">
    <property type="match status" value="1"/>
</dbReference>
<name>A0A1W9HQT5_9HYPH</name>
<keyword evidence="1" id="KW-0378">Hydrolase</keyword>
<dbReference type="SFLD" id="SFLDG01129">
    <property type="entry name" value="C1.5:_HAD__Beta-PGM__Phosphata"/>
    <property type="match status" value="1"/>
</dbReference>
<dbReference type="Gene3D" id="3.40.50.1000">
    <property type="entry name" value="HAD superfamily/HAD-like"/>
    <property type="match status" value="1"/>
</dbReference>
<evidence type="ECO:0000313" key="2">
    <source>
        <dbReference type="Proteomes" id="UP000192872"/>
    </source>
</evidence>